<sequence length="262" mass="29597">MNVVAKVLVDSFRLLKKEPKLFLPKLLIAFLYGLGMLFTAALFKELLPALNPYSSSISPLLLNAVLLQSVLLLAFLFLVMILDVLFNASYSAMLEDFFKKRSPSILNAFKTALSKFFVIVPAAILSLLVFLLLSLPFVFLASLALLENNFNLFFLTAFIVLVLNLLVTIAFYSLYPVSIFERRNFFGVLKSSAFISKRKFSEVFQLSLFSLFISAFGILFAFLAQRIEFLLLFVAFRLLTAILATYQIVLNPVFYLEVVKGK</sequence>
<proteinExistence type="predicted"/>
<feature type="transmembrane region" description="Helical" evidence="1">
    <location>
        <begin position="116"/>
        <end position="146"/>
    </location>
</feature>
<dbReference type="Proteomes" id="UP000590964">
    <property type="component" value="Unassembled WGS sequence"/>
</dbReference>
<reference evidence="3" key="1">
    <citation type="journal article" date="2020" name="bioRxiv">
        <title>A rank-normalized archaeal taxonomy based on genome phylogeny resolves widespread incomplete and uneven classifications.</title>
        <authorList>
            <person name="Rinke C."/>
            <person name="Chuvochina M."/>
            <person name="Mussig A.J."/>
            <person name="Chaumeil P.-A."/>
            <person name="Waite D.W."/>
            <person name="Whitman W.B."/>
            <person name="Parks D.H."/>
            <person name="Hugenholtz P."/>
        </authorList>
    </citation>
    <scope>NUCLEOTIDE SEQUENCE [LARGE SCALE GENOMIC DNA]</scope>
</reference>
<feature type="transmembrane region" description="Helical" evidence="1">
    <location>
        <begin position="203"/>
        <end position="223"/>
    </location>
</feature>
<feature type="transmembrane region" description="Helical" evidence="1">
    <location>
        <begin position="229"/>
        <end position="256"/>
    </location>
</feature>
<keyword evidence="1" id="KW-0472">Membrane</keyword>
<evidence type="ECO:0008006" key="4">
    <source>
        <dbReference type="Google" id="ProtNLM"/>
    </source>
</evidence>
<name>A0A7J4JZ72_9ARCH</name>
<feature type="transmembrane region" description="Helical" evidence="1">
    <location>
        <begin position="21"/>
        <end position="43"/>
    </location>
</feature>
<keyword evidence="1" id="KW-1133">Transmembrane helix</keyword>
<accession>A0A7J4JZ72</accession>
<feature type="transmembrane region" description="Helical" evidence="1">
    <location>
        <begin position="63"/>
        <end position="86"/>
    </location>
</feature>
<gene>
    <name evidence="2" type="ORF">HA222_02750</name>
</gene>
<keyword evidence="1" id="KW-0812">Transmembrane</keyword>
<comment type="caution">
    <text evidence="2">The sequence shown here is derived from an EMBL/GenBank/DDBJ whole genome shotgun (WGS) entry which is preliminary data.</text>
</comment>
<evidence type="ECO:0000313" key="2">
    <source>
        <dbReference type="EMBL" id="HIH21555.1"/>
    </source>
</evidence>
<evidence type="ECO:0000313" key="3">
    <source>
        <dbReference type="Proteomes" id="UP000590964"/>
    </source>
</evidence>
<dbReference type="EMBL" id="DUFW01000042">
    <property type="protein sequence ID" value="HIH21555.1"/>
    <property type="molecule type" value="Genomic_DNA"/>
</dbReference>
<protein>
    <recommendedName>
        <fullName evidence="4">Glycerophosphoryl diester phosphodiesterase membrane domain-containing protein</fullName>
    </recommendedName>
</protein>
<organism evidence="2 3">
    <name type="scientific">Candidatus Iainarchaeum sp</name>
    <dbReference type="NCBI Taxonomy" id="3101447"/>
    <lineage>
        <taxon>Archaea</taxon>
        <taxon>Candidatus Iainarchaeota</taxon>
        <taxon>Candidatus Iainarchaeia</taxon>
        <taxon>Candidatus Iainarchaeales</taxon>
        <taxon>Candidatus Iainarchaeaceae</taxon>
        <taxon>Candidatus Iainarchaeum</taxon>
    </lineage>
</organism>
<feature type="transmembrane region" description="Helical" evidence="1">
    <location>
        <begin position="152"/>
        <end position="175"/>
    </location>
</feature>
<evidence type="ECO:0000256" key="1">
    <source>
        <dbReference type="SAM" id="Phobius"/>
    </source>
</evidence>
<dbReference type="AlphaFoldDB" id="A0A7J4JZ72"/>